<evidence type="ECO:0000256" key="3">
    <source>
        <dbReference type="ARBA" id="ARBA00023163"/>
    </source>
</evidence>
<proteinExistence type="predicted"/>
<dbReference type="InterPro" id="IPR011711">
    <property type="entry name" value="GntR_C"/>
</dbReference>
<dbReference type="AlphaFoldDB" id="A0A9X2HZF2"/>
<dbReference type="Gene3D" id="1.20.120.530">
    <property type="entry name" value="GntR ligand-binding domain-like"/>
    <property type="match status" value="1"/>
</dbReference>
<feature type="domain" description="HTH gntR-type" evidence="4">
    <location>
        <begin position="8"/>
        <end position="76"/>
    </location>
</feature>
<dbReference type="RefSeq" id="WP_253968831.1">
    <property type="nucleotide sequence ID" value="NZ_JAMFTH010000005.1"/>
</dbReference>
<reference evidence="5" key="2">
    <citation type="submission" date="2023-01" db="EMBL/GenBank/DDBJ databases">
        <title>Gilvimarinus xylanilyticus HB14 isolated from Caulerpa lentillifera aquaculture base in Hainan, China.</title>
        <authorList>
            <person name="Zhang Y.-J."/>
        </authorList>
    </citation>
    <scope>NUCLEOTIDE SEQUENCE</scope>
    <source>
        <strain evidence="5">HB14</strain>
    </source>
</reference>
<keyword evidence="2" id="KW-0238">DNA-binding</keyword>
<keyword evidence="6" id="KW-1185">Reference proteome</keyword>
<keyword evidence="1" id="KW-0805">Transcription regulation</keyword>
<dbReference type="InterPro" id="IPR036388">
    <property type="entry name" value="WH-like_DNA-bd_sf"/>
</dbReference>
<dbReference type="Proteomes" id="UP001139319">
    <property type="component" value="Unassembled WGS sequence"/>
</dbReference>
<comment type="caution">
    <text evidence="5">The sequence shown here is derived from an EMBL/GenBank/DDBJ whole genome shotgun (WGS) entry which is preliminary data.</text>
</comment>
<reference evidence="5" key="1">
    <citation type="submission" date="2022-05" db="EMBL/GenBank/DDBJ databases">
        <authorList>
            <person name="Sun H.-N."/>
        </authorList>
    </citation>
    <scope>NUCLEOTIDE SEQUENCE</scope>
    <source>
        <strain evidence="5">HB14</strain>
    </source>
</reference>
<dbReference type="SMART" id="SM00345">
    <property type="entry name" value="HTH_GNTR"/>
    <property type="match status" value="1"/>
</dbReference>
<dbReference type="Pfam" id="PF07729">
    <property type="entry name" value="FCD"/>
    <property type="match status" value="1"/>
</dbReference>
<dbReference type="GO" id="GO:0003677">
    <property type="term" value="F:DNA binding"/>
    <property type="evidence" value="ECO:0007669"/>
    <property type="project" value="UniProtKB-KW"/>
</dbReference>
<dbReference type="SUPFAM" id="SSF46785">
    <property type="entry name" value="Winged helix' DNA-binding domain"/>
    <property type="match status" value="1"/>
</dbReference>
<dbReference type="Gene3D" id="1.10.10.10">
    <property type="entry name" value="Winged helix-like DNA-binding domain superfamily/Winged helix DNA-binding domain"/>
    <property type="match status" value="1"/>
</dbReference>
<dbReference type="GO" id="GO:0003700">
    <property type="term" value="F:DNA-binding transcription factor activity"/>
    <property type="evidence" value="ECO:0007669"/>
    <property type="project" value="InterPro"/>
</dbReference>
<dbReference type="PROSITE" id="PS50949">
    <property type="entry name" value="HTH_GNTR"/>
    <property type="match status" value="1"/>
</dbReference>
<name>A0A9X2HZF2_9GAMM</name>
<protein>
    <submittedName>
        <fullName evidence="5">FCD domain-containing protein</fullName>
    </submittedName>
</protein>
<evidence type="ECO:0000313" key="5">
    <source>
        <dbReference type="EMBL" id="MCP8900544.1"/>
    </source>
</evidence>
<keyword evidence="3" id="KW-0804">Transcription</keyword>
<organism evidence="5 6">
    <name type="scientific">Gilvimarinus xylanilyticus</name>
    <dbReference type="NCBI Taxonomy" id="2944139"/>
    <lineage>
        <taxon>Bacteria</taxon>
        <taxon>Pseudomonadati</taxon>
        <taxon>Pseudomonadota</taxon>
        <taxon>Gammaproteobacteria</taxon>
        <taxon>Cellvibrionales</taxon>
        <taxon>Cellvibrionaceae</taxon>
        <taxon>Gilvimarinus</taxon>
    </lineage>
</organism>
<dbReference type="SUPFAM" id="SSF48008">
    <property type="entry name" value="GntR ligand-binding domain-like"/>
    <property type="match status" value="1"/>
</dbReference>
<dbReference type="InterPro" id="IPR036390">
    <property type="entry name" value="WH_DNA-bd_sf"/>
</dbReference>
<accession>A0A9X2HZF2</accession>
<dbReference type="EMBL" id="JAMFTH010000005">
    <property type="protein sequence ID" value="MCP8900544.1"/>
    <property type="molecule type" value="Genomic_DNA"/>
</dbReference>
<dbReference type="PANTHER" id="PTHR43537:SF44">
    <property type="entry name" value="GNTR FAMILY REGULATORY PROTEIN"/>
    <property type="match status" value="1"/>
</dbReference>
<evidence type="ECO:0000313" key="6">
    <source>
        <dbReference type="Proteomes" id="UP001139319"/>
    </source>
</evidence>
<dbReference type="InterPro" id="IPR000524">
    <property type="entry name" value="Tscrpt_reg_HTH_GntR"/>
</dbReference>
<gene>
    <name evidence="5" type="ORF">M6D89_14650</name>
</gene>
<dbReference type="InterPro" id="IPR008920">
    <property type="entry name" value="TF_FadR/GntR_C"/>
</dbReference>
<evidence type="ECO:0000256" key="2">
    <source>
        <dbReference type="ARBA" id="ARBA00023125"/>
    </source>
</evidence>
<dbReference type="PANTHER" id="PTHR43537">
    <property type="entry name" value="TRANSCRIPTIONAL REGULATOR, GNTR FAMILY"/>
    <property type="match status" value="1"/>
</dbReference>
<dbReference type="Pfam" id="PF00392">
    <property type="entry name" value="GntR"/>
    <property type="match status" value="1"/>
</dbReference>
<dbReference type="CDD" id="cd07377">
    <property type="entry name" value="WHTH_GntR"/>
    <property type="match status" value="1"/>
</dbReference>
<evidence type="ECO:0000256" key="1">
    <source>
        <dbReference type="ARBA" id="ARBA00023015"/>
    </source>
</evidence>
<sequence>MNTFDDNRNLTHQVTYELGRAIVQGKYAAGDSFPTEAQMCRHYQISRSVIREAVKMLTAKKLISSRPRQGIRVLPPSAWNVFDPDVLQWSLSSRPSVQLLREFTELRMALEPDAAALAAGRADQASVAEIHRALQQLDAAARGDDDSVEAAIAFHTAVLRASDNRFFIQLCHFIHTAIGADTATNQVILASALSDYQMVAQAIASADESAARRAMQRLLSGLAPRAGAAPVAQAS</sequence>
<evidence type="ECO:0000259" key="4">
    <source>
        <dbReference type="PROSITE" id="PS50949"/>
    </source>
</evidence>
<dbReference type="SMART" id="SM00895">
    <property type="entry name" value="FCD"/>
    <property type="match status" value="1"/>
</dbReference>